<protein>
    <recommendedName>
        <fullName evidence="3">DNA alkylation repair protein</fullName>
    </recommendedName>
</protein>
<reference evidence="1 2" key="1">
    <citation type="submission" date="2019-08" db="EMBL/GenBank/DDBJ databases">
        <title>In-depth cultivation of the pig gut microbiome towards novel bacterial diversity and tailored functional studies.</title>
        <authorList>
            <person name="Wylensek D."/>
            <person name="Hitch T.C.A."/>
            <person name="Clavel T."/>
        </authorList>
    </citation>
    <scope>NUCLEOTIDE SEQUENCE [LARGE SCALE GENOMIC DNA]</scope>
    <source>
        <strain evidence="1 2">Oil+RF-744-WCA-WT-11</strain>
    </source>
</reference>
<accession>A0A6L5X106</accession>
<evidence type="ECO:0000313" key="2">
    <source>
        <dbReference type="Proteomes" id="UP000481852"/>
    </source>
</evidence>
<dbReference type="AlphaFoldDB" id="A0A6L5X106"/>
<proteinExistence type="predicted"/>
<dbReference type="Proteomes" id="UP000481852">
    <property type="component" value="Unassembled WGS sequence"/>
</dbReference>
<dbReference type="RefSeq" id="WP_154522784.1">
    <property type="nucleotide sequence ID" value="NZ_VULZ01000002.1"/>
</dbReference>
<sequence>MRMIYVTLDQIGSVNDRMSFIDHNLLFDDWWHTDELIKYVADLDFKTALSYVGKYVLSDHPFIRRWGYVMLISKLGRGHAENLLPLMKDDNHYYVQMGEAWLIAELAVDEPDKIYRWMANDGMKYNINGKAIQKICDSYRISDEWKEHFKGLRKALRTRK</sequence>
<dbReference type="Gene3D" id="1.25.10.90">
    <property type="match status" value="1"/>
</dbReference>
<evidence type="ECO:0008006" key="3">
    <source>
        <dbReference type="Google" id="ProtNLM"/>
    </source>
</evidence>
<dbReference type="EMBL" id="VULZ01000002">
    <property type="protein sequence ID" value="MSS13960.1"/>
    <property type="molecule type" value="Genomic_DNA"/>
</dbReference>
<organism evidence="1 2">
    <name type="scientific">Porcincola intestinalis</name>
    <dbReference type="NCBI Taxonomy" id="2606632"/>
    <lineage>
        <taxon>Bacteria</taxon>
        <taxon>Bacillati</taxon>
        <taxon>Bacillota</taxon>
        <taxon>Clostridia</taxon>
        <taxon>Lachnospirales</taxon>
        <taxon>Lachnospiraceae</taxon>
        <taxon>Porcincola</taxon>
    </lineage>
</organism>
<gene>
    <name evidence="1" type="ORF">FYJ35_02700</name>
</gene>
<dbReference type="SUPFAM" id="SSF48371">
    <property type="entry name" value="ARM repeat"/>
    <property type="match status" value="1"/>
</dbReference>
<evidence type="ECO:0000313" key="1">
    <source>
        <dbReference type="EMBL" id="MSS13960.1"/>
    </source>
</evidence>
<comment type="caution">
    <text evidence="1">The sequence shown here is derived from an EMBL/GenBank/DDBJ whole genome shotgun (WGS) entry which is preliminary data.</text>
</comment>
<name>A0A6L5X106_9FIRM</name>
<dbReference type="InterPro" id="IPR016024">
    <property type="entry name" value="ARM-type_fold"/>
</dbReference>
<keyword evidence="2" id="KW-1185">Reference proteome</keyword>